<evidence type="ECO:0000313" key="1">
    <source>
        <dbReference type="EMBL" id="KAF3530348.1"/>
    </source>
</evidence>
<dbReference type="Proteomes" id="UP000266723">
    <property type="component" value="Unassembled WGS sequence"/>
</dbReference>
<proteinExistence type="predicted"/>
<reference evidence="1 2" key="1">
    <citation type="journal article" date="2020" name="BMC Genomics">
        <title>Intraspecific diversification of the crop wild relative Brassica cretica Lam. using demographic model selection.</title>
        <authorList>
            <person name="Kioukis A."/>
            <person name="Michalopoulou V.A."/>
            <person name="Briers L."/>
            <person name="Pirintsos S."/>
            <person name="Studholme D.J."/>
            <person name="Pavlidis P."/>
            <person name="Sarris P.F."/>
        </authorList>
    </citation>
    <scope>NUCLEOTIDE SEQUENCE [LARGE SCALE GENOMIC DNA]</scope>
    <source>
        <strain evidence="2">cv. PFS-1207/04</strain>
    </source>
</reference>
<keyword evidence="2" id="KW-1185">Reference proteome</keyword>
<dbReference type="EMBL" id="QGKV02001507">
    <property type="protein sequence ID" value="KAF3530348.1"/>
    <property type="molecule type" value="Genomic_DNA"/>
</dbReference>
<comment type="caution">
    <text evidence="1">The sequence shown here is derived from an EMBL/GenBank/DDBJ whole genome shotgun (WGS) entry which is preliminary data.</text>
</comment>
<protein>
    <submittedName>
        <fullName evidence="1">Uncharacterized protein</fullName>
    </submittedName>
</protein>
<name>A0ABQ7BDN1_BRACR</name>
<organism evidence="1 2">
    <name type="scientific">Brassica cretica</name>
    <name type="common">Mustard</name>
    <dbReference type="NCBI Taxonomy" id="69181"/>
    <lineage>
        <taxon>Eukaryota</taxon>
        <taxon>Viridiplantae</taxon>
        <taxon>Streptophyta</taxon>
        <taxon>Embryophyta</taxon>
        <taxon>Tracheophyta</taxon>
        <taxon>Spermatophyta</taxon>
        <taxon>Magnoliopsida</taxon>
        <taxon>eudicotyledons</taxon>
        <taxon>Gunneridae</taxon>
        <taxon>Pentapetalae</taxon>
        <taxon>rosids</taxon>
        <taxon>malvids</taxon>
        <taxon>Brassicales</taxon>
        <taxon>Brassicaceae</taxon>
        <taxon>Brassiceae</taxon>
        <taxon>Brassica</taxon>
    </lineage>
</organism>
<accession>A0ABQ7BDN1</accession>
<gene>
    <name evidence="1" type="ORF">DY000_02036159</name>
</gene>
<sequence>MEFDDERVLFLGKVSTLKVRPEIVYPPETAAFATPEKAGGFGERSPAVFAMSFNVSYEPLILFFRPCSFVCVSFFTTR</sequence>
<evidence type="ECO:0000313" key="2">
    <source>
        <dbReference type="Proteomes" id="UP000266723"/>
    </source>
</evidence>